<dbReference type="Proteomes" id="UP000191500">
    <property type="component" value="Unassembled WGS sequence"/>
</dbReference>
<evidence type="ECO:0000313" key="2">
    <source>
        <dbReference type="Proteomes" id="UP000191500"/>
    </source>
</evidence>
<dbReference type="AlphaFoldDB" id="A0A1V6UNL0"/>
<reference evidence="2" key="1">
    <citation type="journal article" date="2017" name="Nat. Microbiol.">
        <title>Global analysis of biosynthetic gene clusters reveals vast potential of secondary metabolite production in Penicillium species.</title>
        <authorList>
            <person name="Nielsen J.C."/>
            <person name="Grijseels S."/>
            <person name="Prigent S."/>
            <person name="Ji B."/>
            <person name="Dainat J."/>
            <person name="Nielsen K.F."/>
            <person name="Frisvad J.C."/>
            <person name="Workman M."/>
            <person name="Nielsen J."/>
        </authorList>
    </citation>
    <scope>NUCLEOTIDE SEQUENCE [LARGE SCALE GENOMIC DNA]</scope>
    <source>
        <strain evidence="2">IBT 31321</strain>
    </source>
</reference>
<name>A0A1V6UNL0_9EURO</name>
<evidence type="ECO:0000313" key="1">
    <source>
        <dbReference type="EMBL" id="OQE40012.1"/>
    </source>
</evidence>
<keyword evidence="2" id="KW-1185">Reference proteome</keyword>
<organism evidence="1 2">
    <name type="scientific">Penicillium coprophilum</name>
    <dbReference type="NCBI Taxonomy" id="36646"/>
    <lineage>
        <taxon>Eukaryota</taxon>
        <taxon>Fungi</taxon>
        <taxon>Dikarya</taxon>
        <taxon>Ascomycota</taxon>
        <taxon>Pezizomycotina</taxon>
        <taxon>Eurotiomycetes</taxon>
        <taxon>Eurotiomycetidae</taxon>
        <taxon>Eurotiales</taxon>
        <taxon>Aspergillaceae</taxon>
        <taxon>Penicillium</taxon>
    </lineage>
</organism>
<proteinExistence type="predicted"/>
<dbReference type="EMBL" id="MDDG01000006">
    <property type="protein sequence ID" value="OQE40012.1"/>
    <property type="molecule type" value="Genomic_DNA"/>
</dbReference>
<sequence>MSAYSIPSAMFNAFSNTETDSERQSSSSLFHGWHLTQSSDCSYACPMSSPLLSRARSTLAPSPDAISILTPTPTLEYLSTGAPRLVPVWTRCCQCKNLANPSLAPEKCSICSHVICVGCGKEDVPA</sequence>
<accession>A0A1V6UNL0</accession>
<comment type="caution">
    <text evidence="1">The sequence shown here is derived from an EMBL/GenBank/DDBJ whole genome shotgun (WGS) entry which is preliminary data.</text>
</comment>
<gene>
    <name evidence="1" type="ORF">PENCOP_c006G00373</name>
</gene>
<protein>
    <submittedName>
        <fullName evidence="1">Uncharacterized protein</fullName>
    </submittedName>
</protein>